<dbReference type="OrthoDB" id="4159838at2759"/>
<evidence type="ECO:0000256" key="1">
    <source>
        <dbReference type="SAM" id="MobiDB-lite"/>
    </source>
</evidence>
<comment type="caution">
    <text evidence="2">The sequence shown here is derived from an EMBL/GenBank/DDBJ whole genome shotgun (WGS) entry which is preliminary data.</text>
</comment>
<dbReference type="EMBL" id="MU007075">
    <property type="protein sequence ID" value="KAF2424424.1"/>
    <property type="molecule type" value="Genomic_DNA"/>
</dbReference>
<keyword evidence="3" id="KW-1185">Reference proteome</keyword>
<feature type="region of interest" description="Disordered" evidence="1">
    <location>
        <begin position="108"/>
        <end position="157"/>
    </location>
</feature>
<feature type="region of interest" description="Disordered" evidence="1">
    <location>
        <begin position="51"/>
        <end position="92"/>
    </location>
</feature>
<gene>
    <name evidence="2" type="ORF">EJ08DRAFT_681944</name>
</gene>
<accession>A0A9P4NJW0</accession>
<feature type="region of interest" description="Disordered" evidence="1">
    <location>
        <begin position="826"/>
        <end position="871"/>
    </location>
</feature>
<organism evidence="2 3">
    <name type="scientific">Tothia fuscella</name>
    <dbReference type="NCBI Taxonomy" id="1048955"/>
    <lineage>
        <taxon>Eukaryota</taxon>
        <taxon>Fungi</taxon>
        <taxon>Dikarya</taxon>
        <taxon>Ascomycota</taxon>
        <taxon>Pezizomycotina</taxon>
        <taxon>Dothideomycetes</taxon>
        <taxon>Pleosporomycetidae</taxon>
        <taxon>Venturiales</taxon>
        <taxon>Cylindrosympodiaceae</taxon>
        <taxon>Tothia</taxon>
    </lineage>
</organism>
<feature type="compositionally biased region" description="Polar residues" evidence="1">
    <location>
        <begin position="51"/>
        <end position="63"/>
    </location>
</feature>
<evidence type="ECO:0000313" key="3">
    <source>
        <dbReference type="Proteomes" id="UP000800235"/>
    </source>
</evidence>
<dbReference type="AlphaFoldDB" id="A0A9P4NJW0"/>
<feature type="compositionally biased region" description="Basic residues" evidence="1">
    <location>
        <begin position="940"/>
        <end position="956"/>
    </location>
</feature>
<feature type="region of interest" description="Disordered" evidence="1">
    <location>
        <begin position="926"/>
        <end position="988"/>
    </location>
</feature>
<dbReference type="Proteomes" id="UP000800235">
    <property type="component" value="Unassembled WGS sequence"/>
</dbReference>
<reference evidence="2" key="1">
    <citation type="journal article" date="2020" name="Stud. Mycol.">
        <title>101 Dothideomycetes genomes: a test case for predicting lifestyles and emergence of pathogens.</title>
        <authorList>
            <person name="Haridas S."/>
            <person name="Albert R."/>
            <person name="Binder M."/>
            <person name="Bloem J."/>
            <person name="Labutti K."/>
            <person name="Salamov A."/>
            <person name="Andreopoulos B."/>
            <person name="Baker S."/>
            <person name="Barry K."/>
            <person name="Bills G."/>
            <person name="Bluhm B."/>
            <person name="Cannon C."/>
            <person name="Castanera R."/>
            <person name="Culley D."/>
            <person name="Daum C."/>
            <person name="Ezra D."/>
            <person name="Gonzalez J."/>
            <person name="Henrissat B."/>
            <person name="Kuo A."/>
            <person name="Liang C."/>
            <person name="Lipzen A."/>
            <person name="Lutzoni F."/>
            <person name="Magnuson J."/>
            <person name="Mondo S."/>
            <person name="Nolan M."/>
            <person name="Ohm R."/>
            <person name="Pangilinan J."/>
            <person name="Park H.-J."/>
            <person name="Ramirez L."/>
            <person name="Alfaro M."/>
            <person name="Sun H."/>
            <person name="Tritt A."/>
            <person name="Yoshinaga Y."/>
            <person name="Zwiers L.-H."/>
            <person name="Turgeon B."/>
            <person name="Goodwin S."/>
            <person name="Spatafora J."/>
            <person name="Crous P."/>
            <person name="Grigoriev I."/>
        </authorList>
    </citation>
    <scope>NUCLEOTIDE SEQUENCE</scope>
    <source>
        <strain evidence="2">CBS 130266</strain>
    </source>
</reference>
<feature type="compositionally biased region" description="Acidic residues" evidence="1">
    <location>
        <begin position="978"/>
        <end position="988"/>
    </location>
</feature>
<feature type="region of interest" description="Disordered" evidence="1">
    <location>
        <begin position="706"/>
        <end position="725"/>
    </location>
</feature>
<evidence type="ECO:0000313" key="2">
    <source>
        <dbReference type="EMBL" id="KAF2424424.1"/>
    </source>
</evidence>
<sequence length="988" mass="108059">MITPIRYIEPLKVDWDVSRCNRLLRPIVSRIATLRKLKDLKESRIAALKEQSPTNSLLSSEVTQKPKLRPRSFSSEAFQPKEKDPDWLSLSSGPLKKRKIGRQYSARSAVASKSESSNVAEGPCLQPGELTIPTPYTSKVAPPTVPTTAKEDEENKASTLGRPRIVVGDIVTQRFMSKAEEEPAVVQGLVKGFLDVMDATSTHVTKPVPSSLGSRSLFSSCLRRLPAWVQQEQARIVAEVEEHRDITEHDIADELYEFLVGTFELKLGQGVWIPLREIVRAQAVSLVKKAVSEGLISREDTRSLIRHLLNPQRRKNATPAPIEAEALMLQLVATETPLSASGNCCLKKSHLYAHSLNNIGIISKEMDAERRRDFELRGFKTLITSADIPVEWLATAKMTPLWSNALRSILDTAPASASFVDHASRFSVRDAFMFLQTAVAFGTGCTPSSTGAHKILAEIPAHFGQGSHCPRCPRPASGTFLARSSAQQHALSSKLATAKTQLSNAFTKTLSSLSTILASFVVASTLDSSQRVNVDVDSVSWILNSLSMDILLHGAQQFAGGTSSTISKCEAFRMSSILVSTLVCQLAGYRLKHGLVESNVNEIVDIVSLLDTTTVHNTSTQPGIVDSLPELICSILQGSSKIVGTSSLTTVQHLIRSLADPKAGGFTLTSSTRFFLRRLALSTALEYSHRQKTSESQALVREVEKNMSSAELSKTSRTPVRPSSKSRFVEAIPQGFRWEEGICEWVAATPHTKALALVDEQPEVVSWPVKRQIDVDEDLSDRGARAYMSPATTSGPLESSDEQILRPDTIHISDTMRLSDMLASSSPVHHPVANTTQSTGPSPRSRKRAWSFDNGVTSSPKRKRTVAATANDSTLEHDAKDFAPTKALHCSSSIASSPRPKRGGKPHMLKRTLSKRTLSKRVLFKSSSDDELTTSPLKATPKRAVARSTIARRRPASRLLRTLSAPTRPSKRPAAILSDDEDDELSFA</sequence>
<name>A0A9P4NJW0_9PEZI</name>
<protein>
    <submittedName>
        <fullName evidence="2">Uncharacterized protein</fullName>
    </submittedName>
</protein>
<feature type="region of interest" description="Disordered" evidence="1">
    <location>
        <begin position="781"/>
        <end position="805"/>
    </location>
</feature>
<proteinExistence type="predicted"/>
<feature type="compositionally biased region" description="Polar residues" evidence="1">
    <location>
        <begin position="826"/>
        <end position="842"/>
    </location>
</feature>